<name>A0A0D2KRF7_HYPSF</name>
<keyword evidence="3" id="KW-1185">Reference proteome</keyword>
<protein>
    <submittedName>
        <fullName evidence="2">Uncharacterized protein</fullName>
    </submittedName>
</protein>
<dbReference type="OrthoDB" id="3265004at2759"/>
<accession>A0A0D2KRF7</accession>
<gene>
    <name evidence="2" type="ORF">HYPSUDRAFT_57828</name>
</gene>
<evidence type="ECO:0000313" key="2">
    <source>
        <dbReference type="EMBL" id="KJA17197.1"/>
    </source>
</evidence>
<feature type="region of interest" description="Disordered" evidence="1">
    <location>
        <begin position="126"/>
        <end position="179"/>
    </location>
</feature>
<dbReference type="EMBL" id="KN817607">
    <property type="protein sequence ID" value="KJA17197.1"/>
    <property type="molecule type" value="Genomic_DNA"/>
</dbReference>
<dbReference type="AlphaFoldDB" id="A0A0D2KRF7"/>
<reference evidence="3" key="1">
    <citation type="submission" date="2014-04" db="EMBL/GenBank/DDBJ databases">
        <title>Evolutionary Origins and Diversification of the Mycorrhizal Mutualists.</title>
        <authorList>
            <consortium name="DOE Joint Genome Institute"/>
            <consortium name="Mycorrhizal Genomics Consortium"/>
            <person name="Kohler A."/>
            <person name="Kuo A."/>
            <person name="Nagy L.G."/>
            <person name="Floudas D."/>
            <person name="Copeland A."/>
            <person name="Barry K.W."/>
            <person name="Cichocki N."/>
            <person name="Veneault-Fourrey C."/>
            <person name="LaButti K."/>
            <person name="Lindquist E.A."/>
            <person name="Lipzen A."/>
            <person name="Lundell T."/>
            <person name="Morin E."/>
            <person name="Murat C."/>
            <person name="Riley R."/>
            <person name="Ohm R."/>
            <person name="Sun H."/>
            <person name="Tunlid A."/>
            <person name="Henrissat B."/>
            <person name="Grigoriev I.V."/>
            <person name="Hibbett D.S."/>
            <person name="Martin F."/>
        </authorList>
    </citation>
    <scope>NUCLEOTIDE SEQUENCE [LARGE SCALE GENOMIC DNA]</scope>
    <source>
        <strain evidence="3">FD-334 SS-4</strain>
    </source>
</reference>
<feature type="compositionally biased region" description="Basic and acidic residues" evidence="1">
    <location>
        <begin position="149"/>
        <end position="164"/>
    </location>
</feature>
<evidence type="ECO:0000313" key="3">
    <source>
        <dbReference type="Proteomes" id="UP000054270"/>
    </source>
</evidence>
<sequence>MVITAISLLYLSNVADTGVQWFFLKKTVIANGETRDTAFAALSQIADGLLVWRCYHVWGKSFRVIFPSLVLVVAETAILNADNYSGALLLITAGMAPTIMVARVAMQASGRAEDVRTAHISDLEFRGHSRPSGNTSQILSHGLHAQVGGRDDEYSDGRDSEKRLGGPISASAEAPLEET</sequence>
<organism evidence="2 3">
    <name type="scientific">Hypholoma sublateritium (strain FD-334 SS-4)</name>
    <dbReference type="NCBI Taxonomy" id="945553"/>
    <lineage>
        <taxon>Eukaryota</taxon>
        <taxon>Fungi</taxon>
        <taxon>Dikarya</taxon>
        <taxon>Basidiomycota</taxon>
        <taxon>Agaricomycotina</taxon>
        <taxon>Agaricomycetes</taxon>
        <taxon>Agaricomycetidae</taxon>
        <taxon>Agaricales</taxon>
        <taxon>Agaricineae</taxon>
        <taxon>Strophariaceae</taxon>
        <taxon>Hypholoma</taxon>
    </lineage>
</organism>
<dbReference type="Proteomes" id="UP000054270">
    <property type="component" value="Unassembled WGS sequence"/>
</dbReference>
<evidence type="ECO:0000256" key="1">
    <source>
        <dbReference type="SAM" id="MobiDB-lite"/>
    </source>
</evidence>
<proteinExistence type="predicted"/>